<dbReference type="Gene3D" id="3.90.180.10">
    <property type="entry name" value="Medium-chain alcohol dehydrogenases, catalytic domain"/>
    <property type="match status" value="1"/>
</dbReference>
<evidence type="ECO:0000313" key="6">
    <source>
        <dbReference type="EMBL" id="GJC88386.1"/>
    </source>
</evidence>
<name>A0AA37GXV1_9PEZI</name>
<evidence type="ECO:0000313" key="7">
    <source>
        <dbReference type="Proteomes" id="UP001055172"/>
    </source>
</evidence>
<dbReference type="EMBL" id="BPPX01000032">
    <property type="protein sequence ID" value="GJC88386.1"/>
    <property type="molecule type" value="Genomic_DNA"/>
</dbReference>
<dbReference type="InterPro" id="IPR011032">
    <property type="entry name" value="GroES-like_sf"/>
</dbReference>
<feature type="domain" description="Alcohol dehydrogenase-like N-terminal" evidence="5">
    <location>
        <begin position="32"/>
        <end position="147"/>
    </location>
</feature>
<keyword evidence="2" id="KW-0479">Metal-binding</keyword>
<dbReference type="Pfam" id="PF08240">
    <property type="entry name" value="ADH_N"/>
    <property type="match status" value="1"/>
</dbReference>
<evidence type="ECO:0000256" key="4">
    <source>
        <dbReference type="ARBA" id="ARBA00023002"/>
    </source>
</evidence>
<dbReference type="AlphaFoldDB" id="A0AA37GXV1"/>
<sequence>MSVPSTCRAAVVVDEGPAFFVKIEYVTVPEPGQDEVLLPLSASGVCYSDLHYMPNNTPTRPMSALGVSVSGHEGCGVVVKVRVGVSNLKIGDRAGVKPIWATCGTCGSCLGDLETHCSRKLNTGLAVPGIFQEYVLADSKHAIHIPDGVPDYLAATLMCSGATAYRSVKSANLAPATDVVVLGGAGSVGIQVVQVARALGPIVVDVGDDK</sequence>
<evidence type="ECO:0000256" key="3">
    <source>
        <dbReference type="ARBA" id="ARBA00022833"/>
    </source>
</evidence>
<evidence type="ECO:0000256" key="1">
    <source>
        <dbReference type="ARBA" id="ARBA00001947"/>
    </source>
</evidence>
<comment type="caution">
    <text evidence="6">The sequence shown here is derived from an EMBL/GenBank/DDBJ whole genome shotgun (WGS) entry which is preliminary data.</text>
</comment>
<dbReference type="PANTHER" id="PTHR42940">
    <property type="entry name" value="ALCOHOL DEHYDROGENASE 1-RELATED"/>
    <property type="match status" value="1"/>
</dbReference>
<dbReference type="SUPFAM" id="SSF50129">
    <property type="entry name" value="GroES-like"/>
    <property type="match status" value="1"/>
</dbReference>
<dbReference type="GO" id="GO:0004022">
    <property type="term" value="F:alcohol dehydrogenase (NAD+) activity"/>
    <property type="evidence" value="ECO:0007669"/>
    <property type="project" value="TreeGrafter"/>
</dbReference>
<protein>
    <submittedName>
        <fullName evidence="6">Alcohol dehydrogenase</fullName>
    </submittedName>
</protein>
<proteinExistence type="predicted"/>
<dbReference type="GO" id="GO:0005737">
    <property type="term" value="C:cytoplasm"/>
    <property type="evidence" value="ECO:0007669"/>
    <property type="project" value="TreeGrafter"/>
</dbReference>
<keyword evidence="7" id="KW-1185">Reference proteome</keyword>
<gene>
    <name evidence="6" type="ORF">ColLi_11224</name>
</gene>
<dbReference type="GO" id="GO:0046872">
    <property type="term" value="F:metal ion binding"/>
    <property type="evidence" value="ECO:0007669"/>
    <property type="project" value="UniProtKB-KW"/>
</dbReference>
<keyword evidence="4" id="KW-0560">Oxidoreductase</keyword>
<dbReference type="Proteomes" id="UP001055172">
    <property type="component" value="Unassembled WGS sequence"/>
</dbReference>
<evidence type="ECO:0000256" key="2">
    <source>
        <dbReference type="ARBA" id="ARBA00022723"/>
    </source>
</evidence>
<reference evidence="6 7" key="1">
    <citation type="submission" date="2021-07" db="EMBL/GenBank/DDBJ databases">
        <title>Genome data of Colletotrichum spaethianum.</title>
        <authorList>
            <person name="Utami Y.D."/>
            <person name="Hiruma K."/>
        </authorList>
    </citation>
    <scope>NUCLEOTIDE SEQUENCE [LARGE SCALE GENOMIC DNA]</scope>
    <source>
        <strain evidence="6 7">MAFF 242679</strain>
    </source>
</reference>
<dbReference type="PANTHER" id="PTHR42940:SF1">
    <property type="entry name" value="ENOYL REDUCTASE (ER) DOMAIN-CONTAINING PROTEIN"/>
    <property type="match status" value="1"/>
</dbReference>
<dbReference type="Gene3D" id="3.40.50.720">
    <property type="entry name" value="NAD(P)-binding Rossmann-like Domain"/>
    <property type="match status" value="1"/>
</dbReference>
<comment type="cofactor">
    <cofactor evidence="1">
        <name>Zn(2+)</name>
        <dbReference type="ChEBI" id="CHEBI:29105"/>
    </cofactor>
</comment>
<dbReference type="InterPro" id="IPR013154">
    <property type="entry name" value="ADH-like_N"/>
</dbReference>
<evidence type="ECO:0000259" key="5">
    <source>
        <dbReference type="Pfam" id="PF08240"/>
    </source>
</evidence>
<accession>A0AA37GXV1</accession>
<organism evidence="6 7">
    <name type="scientific">Colletotrichum liriopes</name>
    <dbReference type="NCBI Taxonomy" id="708192"/>
    <lineage>
        <taxon>Eukaryota</taxon>
        <taxon>Fungi</taxon>
        <taxon>Dikarya</taxon>
        <taxon>Ascomycota</taxon>
        <taxon>Pezizomycotina</taxon>
        <taxon>Sordariomycetes</taxon>
        <taxon>Hypocreomycetidae</taxon>
        <taxon>Glomerellales</taxon>
        <taxon>Glomerellaceae</taxon>
        <taxon>Colletotrichum</taxon>
        <taxon>Colletotrichum spaethianum species complex</taxon>
    </lineage>
</organism>
<keyword evidence="3" id="KW-0862">Zinc</keyword>